<keyword evidence="6" id="KW-0067">ATP-binding</keyword>
<organism evidence="9">
    <name type="scientific">candidate division WOR-3 bacterium</name>
    <dbReference type="NCBI Taxonomy" id="2052148"/>
    <lineage>
        <taxon>Bacteria</taxon>
        <taxon>Bacteria division WOR-3</taxon>
    </lineage>
</organism>
<dbReference type="GO" id="GO:0016301">
    <property type="term" value="F:kinase activity"/>
    <property type="evidence" value="ECO:0007669"/>
    <property type="project" value="UniProtKB-KW"/>
</dbReference>
<dbReference type="EMBL" id="DTLI01000239">
    <property type="protein sequence ID" value="HHS53156.1"/>
    <property type="molecule type" value="Genomic_DNA"/>
</dbReference>
<dbReference type="PANTHER" id="PTHR43071:SF1">
    <property type="entry name" value="2-AMINO-4-HYDROXY-6-HYDROXYMETHYLDIHYDROPTERIDINE PYROPHOSPHOKINASE"/>
    <property type="match status" value="1"/>
</dbReference>
<evidence type="ECO:0000256" key="4">
    <source>
        <dbReference type="ARBA" id="ARBA00022741"/>
    </source>
</evidence>
<reference evidence="9" key="1">
    <citation type="journal article" date="2020" name="mSystems">
        <title>Genome- and Community-Level Interaction Insights into Carbon Utilization and Element Cycling Functions of Hydrothermarchaeota in Hydrothermal Sediment.</title>
        <authorList>
            <person name="Zhou Z."/>
            <person name="Liu Y."/>
            <person name="Xu W."/>
            <person name="Pan J."/>
            <person name="Luo Z.H."/>
            <person name="Li M."/>
        </authorList>
    </citation>
    <scope>NUCLEOTIDE SEQUENCE [LARGE SCALE GENOMIC DNA]</scope>
    <source>
        <strain evidence="9">SpSt-876</strain>
    </source>
</reference>
<dbReference type="CDD" id="cd00483">
    <property type="entry name" value="HPPK"/>
    <property type="match status" value="1"/>
</dbReference>
<dbReference type="NCBIfam" id="TIGR01498">
    <property type="entry name" value="folK"/>
    <property type="match status" value="1"/>
</dbReference>
<dbReference type="InterPro" id="IPR000550">
    <property type="entry name" value="Hppk"/>
</dbReference>
<dbReference type="InterPro" id="IPR035907">
    <property type="entry name" value="Hppk_sf"/>
</dbReference>
<dbReference type="GO" id="GO:0005524">
    <property type="term" value="F:ATP binding"/>
    <property type="evidence" value="ECO:0007669"/>
    <property type="project" value="UniProtKB-KW"/>
</dbReference>
<dbReference type="Gene3D" id="3.30.70.560">
    <property type="entry name" value="7,8-Dihydro-6-hydroxymethylpterin-pyrophosphokinase HPPK"/>
    <property type="match status" value="1"/>
</dbReference>
<evidence type="ECO:0000256" key="2">
    <source>
        <dbReference type="ARBA" id="ARBA00013253"/>
    </source>
</evidence>
<proteinExistence type="predicted"/>
<evidence type="ECO:0000256" key="6">
    <source>
        <dbReference type="ARBA" id="ARBA00022840"/>
    </source>
</evidence>
<dbReference type="PROSITE" id="PS00794">
    <property type="entry name" value="HPPK"/>
    <property type="match status" value="1"/>
</dbReference>
<accession>A0A7C6ED00</accession>
<keyword evidence="3 9" id="KW-0808">Transferase</keyword>
<keyword evidence="5 9" id="KW-0418">Kinase</keyword>
<dbReference type="GO" id="GO:0046656">
    <property type="term" value="P:folic acid biosynthetic process"/>
    <property type="evidence" value="ECO:0007669"/>
    <property type="project" value="UniProtKB-KW"/>
</dbReference>
<evidence type="ECO:0000256" key="3">
    <source>
        <dbReference type="ARBA" id="ARBA00022679"/>
    </source>
</evidence>
<feature type="domain" description="7,8-dihydro-6-hydroxymethylpterin-pyrophosphokinase" evidence="8">
    <location>
        <begin position="93"/>
        <end position="104"/>
    </location>
</feature>
<name>A0A7C6ED00_UNCW3</name>
<dbReference type="UniPathway" id="UPA00077">
    <property type="reaction ID" value="UER00155"/>
</dbReference>
<evidence type="ECO:0000259" key="8">
    <source>
        <dbReference type="PROSITE" id="PS00794"/>
    </source>
</evidence>
<dbReference type="Pfam" id="PF01288">
    <property type="entry name" value="HPPK"/>
    <property type="match status" value="1"/>
</dbReference>
<dbReference type="SUPFAM" id="SSF55083">
    <property type="entry name" value="6-hydroxymethyl-7,8-dihydropterin pyrophosphokinase, HPPK"/>
    <property type="match status" value="1"/>
</dbReference>
<dbReference type="GO" id="GO:0046654">
    <property type="term" value="P:tetrahydrofolate biosynthetic process"/>
    <property type="evidence" value="ECO:0007669"/>
    <property type="project" value="UniProtKB-UniPathway"/>
</dbReference>
<comment type="caution">
    <text evidence="9">The sequence shown here is derived from an EMBL/GenBank/DDBJ whole genome shotgun (WGS) entry which is preliminary data.</text>
</comment>
<dbReference type="AlphaFoldDB" id="A0A7C6ED00"/>
<dbReference type="PANTHER" id="PTHR43071">
    <property type="entry name" value="2-AMINO-4-HYDROXY-6-HYDROXYMETHYLDIHYDROPTERIDINE PYROPHOSPHOKINASE"/>
    <property type="match status" value="1"/>
</dbReference>
<protein>
    <recommendedName>
        <fullName evidence="2">2-amino-4-hydroxy-6-hydroxymethyldihydropteridine diphosphokinase</fullName>
        <ecNumber evidence="2">2.7.6.3</ecNumber>
    </recommendedName>
</protein>
<evidence type="ECO:0000256" key="1">
    <source>
        <dbReference type="ARBA" id="ARBA00005051"/>
    </source>
</evidence>
<dbReference type="GO" id="GO:0003848">
    <property type="term" value="F:2-amino-4-hydroxy-6-hydroxymethyldihydropteridine diphosphokinase activity"/>
    <property type="evidence" value="ECO:0007669"/>
    <property type="project" value="UniProtKB-EC"/>
</dbReference>
<keyword evidence="4" id="KW-0547">Nucleotide-binding</keyword>
<keyword evidence="7" id="KW-0289">Folate biosynthesis</keyword>
<evidence type="ECO:0000256" key="5">
    <source>
        <dbReference type="ARBA" id="ARBA00022777"/>
    </source>
</evidence>
<sequence length="165" mass="18906">MPFLVLSLGSNLGLDNLQDGRELNLKRAIELLRQNGMEIKYQSKIYETEPEGYQEQPKFLNMVLGLITERTPKACLKLIGQIEENLGRIRGIKNGPRTIDIDIIFYDQLVIAQEDLVIPHPRMHERAFVLVPLAEILPDFRHPILKKTVAELLKLVTTKGVKPWN</sequence>
<gene>
    <name evidence="9" type="primary">folK</name>
    <name evidence="9" type="ORF">ENW73_09975</name>
</gene>
<dbReference type="EC" id="2.7.6.3" evidence="2"/>
<comment type="pathway">
    <text evidence="1">Cofactor biosynthesis; tetrahydrofolate biosynthesis; 2-amino-4-hydroxy-6-hydroxymethyl-7,8-dihydropteridine diphosphate from 7,8-dihydroneopterin triphosphate: step 4/4.</text>
</comment>
<evidence type="ECO:0000256" key="7">
    <source>
        <dbReference type="ARBA" id="ARBA00022909"/>
    </source>
</evidence>
<evidence type="ECO:0000313" key="9">
    <source>
        <dbReference type="EMBL" id="HHS53156.1"/>
    </source>
</evidence>